<gene>
    <name evidence="2" type="ORF">MSAN_01981300</name>
</gene>
<organism evidence="2 3">
    <name type="scientific">Mycena sanguinolenta</name>
    <dbReference type="NCBI Taxonomy" id="230812"/>
    <lineage>
        <taxon>Eukaryota</taxon>
        <taxon>Fungi</taxon>
        <taxon>Dikarya</taxon>
        <taxon>Basidiomycota</taxon>
        <taxon>Agaricomycotina</taxon>
        <taxon>Agaricomycetes</taxon>
        <taxon>Agaricomycetidae</taxon>
        <taxon>Agaricales</taxon>
        <taxon>Marasmiineae</taxon>
        <taxon>Mycenaceae</taxon>
        <taxon>Mycena</taxon>
    </lineage>
</organism>
<protein>
    <recommendedName>
        <fullName evidence="4">Secreted protein</fullName>
    </recommendedName>
</protein>
<evidence type="ECO:0000313" key="2">
    <source>
        <dbReference type="EMBL" id="KAF7343608.1"/>
    </source>
</evidence>
<sequence length="108" mass="11716">MSPPRLRSVASAVPFALLARLPSLARVCPPCCSVTAHLPTAHANLASDSRDVAPLPTRAGLNLISAPRVCTYSAGRPHCVRLTQVNYRPDERSGGLHIHDERREKVPF</sequence>
<accession>A0A8H6XL14</accession>
<keyword evidence="3" id="KW-1185">Reference proteome</keyword>
<dbReference type="AlphaFoldDB" id="A0A8H6XL14"/>
<evidence type="ECO:0008006" key="4">
    <source>
        <dbReference type="Google" id="ProtNLM"/>
    </source>
</evidence>
<dbReference type="Proteomes" id="UP000623467">
    <property type="component" value="Unassembled WGS sequence"/>
</dbReference>
<proteinExistence type="predicted"/>
<name>A0A8H6XL14_9AGAR</name>
<feature type="signal peptide" evidence="1">
    <location>
        <begin position="1"/>
        <end position="25"/>
    </location>
</feature>
<keyword evidence="1" id="KW-0732">Signal</keyword>
<comment type="caution">
    <text evidence="2">The sequence shown here is derived from an EMBL/GenBank/DDBJ whole genome shotgun (WGS) entry which is preliminary data.</text>
</comment>
<evidence type="ECO:0000313" key="3">
    <source>
        <dbReference type="Proteomes" id="UP000623467"/>
    </source>
</evidence>
<reference evidence="2" key="1">
    <citation type="submission" date="2020-05" db="EMBL/GenBank/DDBJ databases">
        <title>Mycena genomes resolve the evolution of fungal bioluminescence.</title>
        <authorList>
            <person name="Tsai I.J."/>
        </authorList>
    </citation>
    <scope>NUCLEOTIDE SEQUENCE</scope>
    <source>
        <strain evidence="2">160909Yilan</strain>
    </source>
</reference>
<evidence type="ECO:0000256" key="1">
    <source>
        <dbReference type="SAM" id="SignalP"/>
    </source>
</evidence>
<feature type="chain" id="PRO_5034259632" description="Secreted protein" evidence="1">
    <location>
        <begin position="26"/>
        <end position="108"/>
    </location>
</feature>
<dbReference type="EMBL" id="JACAZH010000023">
    <property type="protein sequence ID" value="KAF7343608.1"/>
    <property type="molecule type" value="Genomic_DNA"/>
</dbReference>